<feature type="region of interest" description="Disordered" evidence="1">
    <location>
        <begin position="1"/>
        <end position="112"/>
    </location>
</feature>
<sequence length="297" mass="30368">MVRARGRGRAGPSAPGARGKAAACGDAAARARARARAGGSGGDAAALASPAERGRVGRRLSRGGSPARGPALVPAREAPSRDTRAAERQLSGKKGSPETFRGAEGLSGPLPTLCPERGAASALGCARPAAGLASSRGPPGFPSAPLRGSPCAPGSGSGTGLPGGSWLTEDVLAPPSGPGSHFTRDRPGPSPGLWLREVLLQPSPAALQKVPRAERTSSGLRHTHPPSWGFRLPPWYLAWAAGWDGGSSPKEEVGLKTEGLVQKRITEIQVTFSVESGHIRKSSCMQMVREVSEQSGV</sequence>
<organism evidence="2 3">
    <name type="scientific">Tursiops truncatus</name>
    <name type="common">Atlantic bottle-nosed dolphin</name>
    <name type="synonym">Delphinus truncatus</name>
    <dbReference type="NCBI Taxonomy" id="9739"/>
    <lineage>
        <taxon>Eukaryota</taxon>
        <taxon>Metazoa</taxon>
        <taxon>Chordata</taxon>
        <taxon>Craniata</taxon>
        <taxon>Vertebrata</taxon>
        <taxon>Euteleostomi</taxon>
        <taxon>Mammalia</taxon>
        <taxon>Eutheria</taxon>
        <taxon>Laurasiatheria</taxon>
        <taxon>Artiodactyla</taxon>
        <taxon>Whippomorpha</taxon>
        <taxon>Cetacea</taxon>
        <taxon>Odontoceti</taxon>
        <taxon>Delphinidae</taxon>
        <taxon>Tursiops</taxon>
    </lineage>
</organism>
<dbReference type="RefSeq" id="XP_033696243.1">
    <property type="nucleotide sequence ID" value="XM_033840352.1"/>
</dbReference>
<dbReference type="AlphaFoldDB" id="A0A6J3Q297"/>
<protein>
    <submittedName>
        <fullName evidence="3">Collagen alpha-1(I) chain-like</fullName>
    </submittedName>
</protein>
<dbReference type="InParanoid" id="A0A6J3Q297"/>
<reference evidence="3" key="1">
    <citation type="submission" date="2025-08" db="UniProtKB">
        <authorList>
            <consortium name="RefSeq"/>
        </authorList>
    </citation>
    <scope>IDENTIFICATION</scope>
    <source>
        <tissue evidence="3">Spleen</tissue>
    </source>
</reference>
<evidence type="ECO:0000313" key="3">
    <source>
        <dbReference type="RefSeq" id="XP_033696243.1"/>
    </source>
</evidence>
<proteinExistence type="predicted"/>
<feature type="compositionally biased region" description="Basic and acidic residues" evidence="1">
    <location>
        <begin position="78"/>
        <end position="87"/>
    </location>
</feature>
<feature type="compositionally biased region" description="Low complexity" evidence="1">
    <location>
        <begin position="10"/>
        <end position="30"/>
    </location>
</feature>
<evidence type="ECO:0000313" key="2">
    <source>
        <dbReference type="Proteomes" id="UP000245320"/>
    </source>
</evidence>
<keyword evidence="2" id="KW-1185">Reference proteome</keyword>
<name>A0A6J3Q297_TURTR</name>
<dbReference type="OrthoDB" id="10673021at2759"/>
<feature type="region of interest" description="Disordered" evidence="1">
    <location>
        <begin position="130"/>
        <end position="194"/>
    </location>
</feature>
<gene>
    <name evidence="3" type="primary">LOC117308210</name>
</gene>
<dbReference type="Proteomes" id="UP000245320">
    <property type="component" value="Chromosome 15"/>
</dbReference>
<accession>A0A6J3Q297</accession>
<evidence type="ECO:0000256" key="1">
    <source>
        <dbReference type="SAM" id="MobiDB-lite"/>
    </source>
</evidence>